<feature type="non-terminal residue" evidence="2">
    <location>
        <position position="1"/>
    </location>
</feature>
<organism evidence="2 3">
    <name type="scientific">Necator americanus</name>
    <name type="common">Human hookworm</name>
    <dbReference type="NCBI Taxonomy" id="51031"/>
    <lineage>
        <taxon>Eukaryota</taxon>
        <taxon>Metazoa</taxon>
        <taxon>Ecdysozoa</taxon>
        <taxon>Nematoda</taxon>
        <taxon>Chromadorea</taxon>
        <taxon>Rhabditida</taxon>
        <taxon>Rhabditina</taxon>
        <taxon>Rhabditomorpha</taxon>
        <taxon>Strongyloidea</taxon>
        <taxon>Ancylostomatidae</taxon>
        <taxon>Bunostominae</taxon>
        <taxon>Necator</taxon>
    </lineage>
</organism>
<accession>W2TXH9</accession>
<dbReference type="STRING" id="51031.W2TXH9"/>
<dbReference type="EMBL" id="KI657526">
    <property type="protein sequence ID" value="ETN86568.1"/>
    <property type="molecule type" value="Genomic_DNA"/>
</dbReference>
<keyword evidence="1" id="KW-0812">Transmembrane</keyword>
<protein>
    <submittedName>
        <fullName evidence="2">Uncharacterized protein</fullName>
    </submittedName>
</protein>
<evidence type="ECO:0000313" key="2">
    <source>
        <dbReference type="EMBL" id="ETN86568.1"/>
    </source>
</evidence>
<feature type="transmembrane region" description="Helical" evidence="1">
    <location>
        <begin position="81"/>
        <end position="101"/>
    </location>
</feature>
<keyword evidence="1" id="KW-0472">Membrane</keyword>
<name>W2TXH9_NECAM</name>
<reference evidence="3" key="1">
    <citation type="journal article" date="2014" name="Nat. Genet.">
        <title>Genome of the human hookworm Necator americanus.</title>
        <authorList>
            <person name="Tang Y.T."/>
            <person name="Gao X."/>
            <person name="Rosa B.A."/>
            <person name="Abubucker S."/>
            <person name="Hallsworth-Pepin K."/>
            <person name="Martin J."/>
            <person name="Tyagi R."/>
            <person name="Heizer E."/>
            <person name="Zhang X."/>
            <person name="Bhonagiri-Palsikar V."/>
            <person name="Minx P."/>
            <person name="Warren W.C."/>
            <person name="Wang Q."/>
            <person name="Zhan B."/>
            <person name="Hotez P.J."/>
            <person name="Sternberg P.W."/>
            <person name="Dougall A."/>
            <person name="Gaze S.T."/>
            <person name="Mulvenna J."/>
            <person name="Sotillo J."/>
            <person name="Ranganathan S."/>
            <person name="Rabelo E.M."/>
            <person name="Wilson R.K."/>
            <person name="Felgner P.L."/>
            <person name="Bethony J."/>
            <person name="Hawdon J.M."/>
            <person name="Gasser R.B."/>
            <person name="Loukas A."/>
            <person name="Mitreva M."/>
        </authorList>
    </citation>
    <scope>NUCLEOTIDE SEQUENCE [LARGE SCALE GENOMIC DNA]</scope>
</reference>
<proteinExistence type="predicted"/>
<keyword evidence="3" id="KW-1185">Reference proteome</keyword>
<gene>
    <name evidence="2" type="ORF">NECAME_19537</name>
</gene>
<keyword evidence="1" id="KW-1133">Transmembrane helix</keyword>
<dbReference type="AlphaFoldDB" id="W2TXH9"/>
<dbReference type="Proteomes" id="UP000053676">
    <property type="component" value="Unassembled WGS sequence"/>
</dbReference>
<dbReference type="OrthoDB" id="6339427at2759"/>
<evidence type="ECO:0000256" key="1">
    <source>
        <dbReference type="SAM" id="Phobius"/>
    </source>
</evidence>
<evidence type="ECO:0000313" key="3">
    <source>
        <dbReference type="Proteomes" id="UP000053676"/>
    </source>
</evidence>
<sequence length="151" mass="17321">DKIHFYKNNGQINNKLFFSNCDFCITNEDCGFCATNERTGYCLRRKSHSTSDPVSGAGPCSSLESMGTIYHWDENSCKTKFTVLPIIIMVLYLFSFASGEIRSSAMGGERRVLSVMGKKYMCIDRYRHQLDLQSDHLHHISFTWPSDNKIR</sequence>
<dbReference type="KEGG" id="nai:NECAME_19537"/>